<dbReference type="GO" id="GO:0008198">
    <property type="term" value="F:ferrous iron binding"/>
    <property type="evidence" value="ECO:0007669"/>
    <property type="project" value="TreeGrafter"/>
</dbReference>
<evidence type="ECO:0000313" key="6">
    <source>
        <dbReference type="EMBL" id="TKC41424.1"/>
    </source>
</evidence>
<dbReference type="PANTHER" id="PTHR11431:SF47">
    <property type="entry name" value="FERRITIN LIGHT CHAIN"/>
    <property type="match status" value="1"/>
</dbReference>
<evidence type="ECO:0000256" key="4">
    <source>
        <dbReference type="ARBA" id="ARBA00047045"/>
    </source>
</evidence>
<dbReference type="Gene3D" id="1.20.1260.10">
    <property type="match status" value="1"/>
</dbReference>
<comment type="caution">
    <text evidence="6">The sequence shown here is derived from an EMBL/GenBank/DDBJ whole genome shotgun (WGS) entry which is preliminary data.</text>
</comment>
<evidence type="ECO:0000256" key="1">
    <source>
        <dbReference type="ARBA" id="ARBA00040044"/>
    </source>
</evidence>
<dbReference type="PANTHER" id="PTHR11431">
    <property type="entry name" value="FERRITIN"/>
    <property type="match status" value="1"/>
</dbReference>
<evidence type="ECO:0000313" key="7">
    <source>
        <dbReference type="Proteomes" id="UP000308365"/>
    </source>
</evidence>
<dbReference type="GO" id="GO:0008199">
    <property type="term" value="F:ferric iron binding"/>
    <property type="evidence" value="ECO:0007669"/>
    <property type="project" value="InterPro"/>
</dbReference>
<dbReference type="InterPro" id="IPR009078">
    <property type="entry name" value="Ferritin-like_SF"/>
</dbReference>
<keyword evidence="5" id="KW-0408">Iron</keyword>
<feature type="binding site" evidence="5">
    <location>
        <position position="85"/>
    </location>
    <ligand>
        <name>Fe cation</name>
        <dbReference type="ChEBI" id="CHEBI:24875"/>
        <label>1</label>
    </ligand>
</feature>
<dbReference type="AlphaFoldDB" id="A0A4U1EXE0"/>
<proteinExistence type="predicted"/>
<dbReference type="InterPro" id="IPR012347">
    <property type="entry name" value="Ferritin-like"/>
</dbReference>
<dbReference type="GO" id="GO:0006879">
    <property type="term" value="P:intracellular iron ion homeostasis"/>
    <property type="evidence" value="ECO:0007669"/>
    <property type="project" value="InterPro"/>
</dbReference>
<reference evidence="7" key="1">
    <citation type="journal article" date="2019" name="IScience">
        <title>Narwhal Genome Reveals Long-Term Low Genetic Diversity despite Current Large Abundance Size.</title>
        <authorList>
            <person name="Westbury M.V."/>
            <person name="Petersen B."/>
            <person name="Garde E."/>
            <person name="Heide-Jorgensen M.P."/>
            <person name="Lorenzen E.D."/>
        </authorList>
    </citation>
    <scope>NUCLEOTIDE SEQUENCE [LARGE SCALE GENOMIC DNA]</scope>
</reference>
<dbReference type="EMBL" id="RWIC01000645">
    <property type="protein sequence ID" value="TKC41424.1"/>
    <property type="molecule type" value="Genomic_DNA"/>
</dbReference>
<accession>A0A4U1EXE0</accession>
<comment type="subcellular location">
    <subcellularLocation>
        <location evidence="2">Autolysosome</location>
    </subcellularLocation>
</comment>
<protein>
    <recommendedName>
        <fullName evidence="1">Ferritin light chain</fullName>
    </recommendedName>
</protein>
<organism evidence="6 7">
    <name type="scientific">Monodon monoceros</name>
    <name type="common">Narwhal</name>
    <name type="synonym">Ceratodon monodon</name>
    <dbReference type="NCBI Taxonomy" id="40151"/>
    <lineage>
        <taxon>Eukaryota</taxon>
        <taxon>Metazoa</taxon>
        <taxon>Chordata</taxon>
        <taxon>Craniata</taxon>
        <taxon>Vertebrata</taxon>
        <taxon>Euteleostomi</taxon>
        <taxon>Mammalia</taxon>
        <taxon>Eutheria</taxon>
        <taxon>Laurasiatheria</taxon>
        <taxon>Artiodactyla</taxon>
        <taxon>Whippomorpha</taxon>
        <taxon>Cetacea</taxon>
        <taxon>Odontoceti</taxon>
        <taxon>Monodontidae</taxon>
        <taxon>Monodon</taxon>
    </lineage>
</organism>
<dbReference type="GO" id="GO:0006826">
    <property type="term" value="P:iron ion transport"/>
    <property type="evidence" value="ECO:0007669"/>
    <property type="project" value="InterPro"/>
</dbReference>
<name>A0A4U1EXE0_MONMO</name>
<evidence type="ECO:0000256" key="5">
    <source>
        <dbReference type="PIRSR" id="PIRSR601519-1"/>
    </source>
</evidence>
<sequence>MHRGAPYTYLSLWASISTATTTTWLWRARSHFFHKSAEGTCEVAQRLLKMQHQCGSHALFQDARKPSQDECGKTRDAREATILSERTLDQALLNLHPLALCLPEPETSRRAAY</sequence>
<evidence type="ECO:0000256" key="2">
    <source>
        <dbReference type="ARBA" id="ARBA00044942"/>
    </source>
</evidence>
<dbReference type="GO" id="GO:0044754">
    <property type="term" value="C:autolysosome"/>
    <property type="evidence" value="ECO:0007669"/>
    <property type="project" value="UniProtKB-SubCell"/>
</dbReference>
<gene>
    <name evidence="6" type="ORF">EI555_002848</name>
</gene>
<evidence type="ECO:0000256" key="3">
    <source>
        <dbReference type="ARBA" id="ARBA00045578"/>
    </source>
</evidence>
<dbReference type="SUPFAM" id="SSF47240">
    <property type="entry name" value="Ferritin-like"/>
    <property type="match status" value="1"/>
</dbReference>
<comment type="function">
    <text evidence="3">Stores iron in a soluble, non-toxic, readily available form. Important for iron homeostasis. Iron is taken up in the ferrous form and deposited as ferric hydroxides after oxidation. Also plays a role in delivery of iron to cells. Mediates iron uptake in capsule cells of the developing kidney. Delivery to lysosomes by the cargo receptor NCOA4 for autophagic degradation and release or iron.</text>
</comment>
<comment type="subunit">
    <text evidence="4">Oligomer of 24 subunits. There are two types of subunits: L (light) chain and H (heavy) chain. The major chain can be light or heavy, depending on the species and tissue type. The functional molecule forms a roughly spherical shell with a diameter of 12 nm and contains a central cavity into which the insoluble mineral iron core is deposited. Interacts with NCOA4.</text>
</comment>
<dbReference type="InterPro" id="IPR001519">
    <property type="entry name" value="Ferritin"/>
</dbReference>
<dbReference type="Proteomes" id="UP000308365">
    <property type="component" value="Unassembled WGS sequence"/>
</dbReference>
<keyword evidence="5" id="KW-0479">Metal-binding</keyword>